<accession>A0A2P6N5K1</accession>
<sequence>MLRLRAALPTDRGTDDTIKNSTAIESLFTARRLSEPSIARDHNSEKMSVQLLGEVATRILTNVEAENKLNRTQFGCSRIHFIYETFHLHLMKLPLTTSTTQDPTLHLGLY</sequence>
<keyword evidence="2" id="KW-1185">Reference proteome</keyword>
<dbReference type="AlphaFoldDB" id="A0A2P6N5K1"/>
<proteinExistence type="predicted"/>
<dbReference type="EMBL" id="MDYQ01000192">
    <property type="protein sequence ID" value="PRP79230.1"/>
    <property type="molecule type" value="Genomic_DNA"/>
</dbReference>
<organism evidence="1 2">
    <name type="scientific">Planoprotostelium fungivorum</name>
    <dbReference type="NCBI Taxonomy" id="1890364"/>
    <lineage>
        <taxon>Eukaryota</taxon>
        <taxon>Amoebozoa</taxon>
        <taxon>Evosea</taxon>
        <taxon>Variosea</taxon>
        <taxon>Cavosteliida</taxon>
        <taxon>Cavosteliaceae</taxon>
        <taxon>Planoprotostelium</taxon>
    </lineage>
</organism>
<evidence type="ECO:0000313" key="2">
    <source>
        <dbReference type="Proteomes" id="UP000241769"/>
    </source>
</evidence>
<comment type="caution">
    <text evidence="1">The sequence shown here is derived from an EMBL/GenBank/DDBJ whole genome shotgun (WGS) entry which is preliminary data.</text>
</comment>
<protein>
    <submittedName>
        <fullName evidence="1">Uncharacterized protein</fullName>
    </submittedName>
</protein>
<name>A0A2P6N5K1_9EUKA</name>
<evidence type="ECO:0000313" key="1">
    <source>
        <dbReference type="EMBL" id="PRP79230.1"/>
    </source>
</evidence>
<dbReference type="Proteomes" id="UP000241769">
    <property type="component" value="Unassembled WGS sequence"/>
</dbReference>
<reference evidence="1 2" key="1">
    <citation type="journal article" date="2018" name="Genome Biol. Evol.">
        <title>Multiple Roots of Fruiting Body Formation in Amoebozoa.</title>
        <authorList>
            <person name="Hillmann F."/>
            <person name="Forbes G."/>
            <person name="Novohradska S."/>
            <person name="Ferling I."/>
            <person name="Riege K."/>
            <person name="Groth M."/>
            <person name="Westermann M."/>
            <person name="Marz M."/>
            <person name="Spaller T."/>
            <person name="Winckler T."/>
            <person name="Schaap P."/>
            <person name="Glockner G."/>
        </authorList>
    </citation>
    <scope>NUCLEOTIDE SEQUENCE [LARGE SCALE GENOMIC DNA]</scope>
    <source>
        <strain evidence="1 2">Jena</strain>
    </source>
</reference>
<dbReference type="InParanoid" id="A0A2P6N5K1"/>
<gene>
    <name evidence="1" type="ORF">PROFUN_12768</name>
</gene>